<gene>
    <name evidence="2" type="ORF">JOC48_002885</name>
</gene>
<keyword evidence="3" id="KW-1185">Reference proteome</keyword>
<evidence type="ECO:0000313" key="3">
    <source>
        <dbReference type="Proteomes" id="UP001296943"/>
    </source>
</evidence>
<sequence length="39" mass="4481">MRKYLLLIMCLMLLSACSSEDDVNFDETMIVTGKVIQKK</sequence>
<evidence type="ECO:0000256" key="1">
    <source>
        <dbReference type="SAM" id="SignalP"/>
    </source>
</evidence>
<evidence type="ECO:0000313" key="2">
    <source>
        <dbReference type="EMBL" id="MBM7572382.1"/>
    </source>
</evidence>
<keyword evidence="1" id="KW-0732">Signal</keyword>
<proteinExistence type="predicted"/>
<dbReference type="PROSITE" id="PS51257">
    <property type="entry name" value="PROKAR_LIPOPROTEIN"/>
    <property type="match status" value="1"/>
</dbReference>
<dbReference type="EMBL" id="JAFBDR010000016">
    <property type="protein sequence ID" value="MBM7572382.1"/>
    <property type="molecule type" value="Genomic_DNA"/>
</dbReference>
<accession>A0ABS2N2M7</accession>
<name>A0ABS2N2M7_9BACI</name>
<protein>
    <submittedName>
        <fullName evidence="2">Uncharacterized protein YcfL</fullName>
    </submittedName>
</protein>
<comment type="caution">
    <text evidence="2">The sequence shown here is derived from an EMBL/GenBank/DDBJ whole genome shotgun (WGS) entry which is preliminary data.</text>
</comment>
<reference evidence="2 3" key="1">
    <citation type="submission" date="2021-01" db="EMBL/GenBank/DDBJ databases">
        <title>Genomic Encyclopedia of Type Strains, Phase IV (KMG-IV): sequencing the most valuable type-strain genomes for metagenomic binning, comparative biology and taxonomic classification.</title>
        <authorList>
            <person name="Goeker M."/>
        </authorList>
    </citation>
    <scope>NUCLEOTIDE SEQUENCE [LARGE SCALE GENOMIC DNA]</scope>
    <source>
        <strain evidence="2 3">DSM 23711</strain>
    </source>
</reference>
<feature type="signal peptide" evidence="1">
    <location>
        <begin position="1"/>
        <end position="20"/>
    </location>
</feature>
<organism evidence="2 3">
    <name type="scientific">Aquibacillus albus</name>
    <dbReference type="NCBI Taxonomy" id="1168171"/>
    <lineage>
        <taxon>Bacteria</taxon>
        <taxon>Bacillati</taxon>
        <taxon>Bacillota</taxon>
        <taxon>Bacilli</taxon>
        <taxon>Bacillales</taxon>
        <taxon>Bacillaceae</taxon>
        <taxon>Aquibacillus</taxon>
    </lineage>
</organism>
<feature type="chain" id="PRO_5047093410" evidence="1">
    <location>
        <begin position="21"/>
        <end position="39"/>
    </location>
</feature>
<dbReference type="Proteomes" id="UP001296943">
    <property type="component" value="Unassembled WGS sequence"/>
</dbReference>